<accession>A0A2R6WEC5</accession>
<evidence type="ECO:0000313" key="3">
    <source>
        <dbReference type="Proteomes" id="UP000244005"/>
    </source>
</evidence>
<name>A0A2R6WEC5_MARPO</name>
<dbReference type="Gramene" id="Mp7g17890.1">
    <property type="protein sequence ID" value="Mp7g17890.1.cds"/>
    <property type="gene ID" value="Mp7g17890"/>
</dbReference>
<feature type="region of interest" description="Disordered" evidence="1">
    <location>
        <begin position="1"/>
        <end position="30"/>
    </location>
</feature>
<evidence type="ECO:0000256" key="1">
    <source>
        <dbReference type="SAM" id="MobiDB-lite"/>
    </source>
</evidence>
<protein>
    <submittedName>
        <fullName evidence="2">Uncharacterized protein</fullName>
    </submittedName>
</protein>
<proteinExistence type="predicted"/>
<reference evidence="3" key="1">
    <citation type="journal article" date="2017" name="Cell">
        <title>Insights into land plant evolution garnered from the Marchantia polymorpha genome.</title>
        <authorList>
            <person name="Bowman J.L."/>
            <person name="Kohchi T."/>
            <person name="Yamato K.T."/>
            <person name="Jenkins J."/>
            <person name="Shu S."/>
            <person name="Ishizaki K."/>
            <person name="Yamaoka S."/>
            <person name="Nishihama R."/>
            <person name="Nakamura Y."/>
            <person name="Berger F."/>
            <person name="Adam C."/>
            <person name="Aki S.S."/>
            <person name="Althoff F."/>
            <person name="Araki T."/>
            <person name="Arteaga-Vazquez M.A."/>
            <person name="Balasubrmanian S."/>
            <person name="Barry K."/>
            <person name="Bauer D."/>
            <person name="Boehm C.R."/>
            <person name="Briginshaw L."/>
            <person name="Caballero-Perez J."/>
            <person name="Catarino B."/>
            <person name="Chen F."/>
            <person name="Chiyoda S."/>
            <person name="Chovatia M."/>
            <person name="Davies K.M."/>
            <person name="Delmans M."/>
            <person name="Demura T."/>
            <person name="Dierschke T."/>
            <person name="Dolan L."/>
            <person name="Dorantes-Acosta A.E."/>
            <person name="Eklund D.M."/>
            <person name="Florent S.N."/>
            <person name="Flores-Sandoval E."/>
            <person name="Fujiyama A."/>
            <person name="Fukuzawa H."/>
            <person name="Galik B."/>
            <person name="Grimanelli D."/>
            <person name="Grimwood J."/>
            <person name="Grossniklaus U."/>
            <person name="Hamada T."/>
            <person name="Haseloff J."/>
            <person name="Hetherington A.J."/>
            <person name="Higo A."/>
            <person name="Hirakawa Y."/>
            <person name="Hundley H.N."/>
            <person name="Ikeda Y."/>
            <person name="Inoue K."/>
            <person name="Inoue S.I."/>
            <person name="Ishida S."/>
            <person name="Jia Q."/>
            <person name="Kakita M."/>
            <person name="Kanazawa T."/>
            <person name="Kawai Y."/>
            <person name="Kawashima T."/>
            <person name="Kennedy M."/>
            <person name="Kinose K."/>
            <person name="Kinoshita T."/>
            <person name="Kohara Y."/>
            <person name="Koide E."/>
            <person name="Komatsu K."/>
            <person name="Kopischke S."/>
            <person name="Kubo M."/>
            <person name="Kyozuka J."/>
            <person name="Lagercrantz U."/>
            <person name="Lin S.S."/>
            <person name="Lindquist E."/>
            <person name="Lipzen A.M."/>
            <person name="Lu C.W."/>
            <person name="De Luna E."/>
            <person name="Martienssen R.A."/>
            <person name="Minamino N."/>
            <person name="Mizutani M."/>
            <person name="Mizutani M."/>
            <person name="Mochizuki N."/>
            <person name="Monte I."/>
            <person name="Mosher R."/>
            <person name="Nagasaki H."/>
            <person name="Nakagami H."/>
            <person name="Naramoto S."/>
            <person name="Nishitani K."/>
            <person name="Ohtani M."/>
            <person name="Okamoto T."/>
            <person name="Okumura M."/>
            <person name="Phillips J."/>
            <person name="Pollak B."/>
            <person name="Reinders A."/>
            <person name="Rovekamp M."/>
            <person name="Sano R."/>
            <person name="Sawa S."/>
            <person name="Schmid M.W."/>
            <person name="Shirakawa M."/>
            <person name="Solano R."/>
            <person name="Spunde A."/>
            <person name="Suetsugu N."/>
            <person name="Sugano S."/>
            <person name="Sugiyama A."/>
            <person name="Sun R."/>
            <person name="Suzuki Y."/>
            <person name="Takenaka M."/>
            <person name="Takezawa D."/>
            <person name="Tomogane H."/>
            <person name="Tsuzuki M."/>
            <person name="Ueda T."/>
            <person name="Umeda M."/>
            <person name="Ward J.M."/>
            <person name="Watanabe Y."/>
            <person name="Yazaki K."/>
            <person name="Yokoyama R."/>
            <person name="Yoshitake Y."/>
            <person name="Yotsui I."/>
            <person name="Zachgo S."/>
            <person name="Schmutz J."/>
        </authorList>
    </citation>
    <scope>NUCLEOTIDE SEQUENCE [LARGE SCALE GENOMIC DNA]</scope>
    <source>
        <strain evidence="3">Tak-1</strain>
    </source>
</reference>
<sequence length="156" mass="16723">MKEGRKDVGLVTVLQSPSQRQRSKEEGVAESVPRVCLFASVTIDCDEDESTRSTTPVRDGPGNQRLLGQRGVGGCGQSGPGGAWPGWAEAVPPSPSPSPSPSQRDVGRTTRPRGRRKGGGWTDKRIARLRFQLRFLYGAPARGSRGKGLRPSEGQT</sequence>
<dbReference type="EMBL" id="KZ772774">
    <property type="protein sequence ID" value="PTQ32187.1"/>
    <property type="molecule type" value="Genomic_DNA"/>
</dbReference>
<evidence type="ECO:0000313" key="2">
    <source>
        <dbReference type="EMBL" id="PTQ32187.1"/>
    </source>
</evidence>
<feature type="compositionally biased region" description="Gly residues" evidence="1">
    <location>
        <begin position="70"/>
        <end position="84"/>
    </location>
</feature>
<organism evidence="2 3">
    <name type="scientific">Marchantia polymorpha</name>
    <name type="common">Common liverwort</name>
    <name type="synonym">Marchantia aquatica</name>
    <dbReference type="NCBI Taxonomy" id="3197"/>
    <lineage>
        <taxon>Eukaryota</taxon>
        <taxon>Viridiplantae</taxon>
        <taxon>Streptophyta</taxon>
        <taxon>Embryophyta</taxon>
        <taxon>Marchantiophyta</taxon>
        <taxon>Marchantiopsida</taxon>
        <taxon>Marchantiidae</taxon>
        <taxon>Marchantiales</taxon>
        <taxon>Marchantiaceae</taxon>
        <taxon>Marchantia</taxon>
    </lineage>
</organism>
<feature type="region of interest" description="Disordered" evidence="1">
    <location>
        <begin position="46"/>
        <end position="124"/>
    </location>
</feature>
<dbReference type="AlphaFoldDB" id="A0A2R6WEC5"/>
<dbReference type="Proteomes" id="UP000244005">
    <property type="component" value="Unassembled WGS sequence"/>
</dbReference>
<keyword evidence="3" id="KW-1185">Reference proteome</keyword>
<gene>
    <name evidence="2" type="ORF">MARPO_0102s0051</name>
</gene>